<evidence type="ECO:0000313" key="1">
    <source>
        <dbReference type="EMBL" id="MFC5060348.1"/>
    </source>
</evidence>
<keyword evidence="2" id="KW-1185">Reference proteome</keyword>
<dbReference type="RefSeq" id="WP_380648972.1">
    <property type="nucleotide sequence ID" value="NZ_JBHSJB010000053.1"/>
</dbReference>
<reference evidence="2" key="1">
    <citation type="journal article" date="2019" name="Int. J. Syst. Evol. Microbiol.">
        <title>The Global Catalogue of Microorganisms (GCM) 10K type strain sequencing project: providing services to taxonomists for standard genome sequencing and annotation.</title>
        <authorList>
            <consortium name="The Broad Institute Genomics Platform"/>
            <consortium name="The Broad Institute Genome Sequencing Center for Infectious Disease"/>
            <person name="Wu L."/>
            <person name="Ma J."/>
        </authorList>
    </citation>
    <scope>NUCLEOTIDE SEQUENCE [LARGE SCALE GENOMIC DNA]</scope>
    <source>
        <strain evidence="2">KCTC 12848</strain>
    </source>
</reference>
<evidence type="ECO:0000313" key="2">
    <source>
        <dbReference type="Proteomes" id="UP001595833"/>
    </source>
</evidence>
<dbReference type="Proteomes" id="UP001595833">
    <property type="component" value="Unassembled WGS sequence"/>
</dbReference>
<proteinExistence type="predicted"/>
<comment type="caution">
    <text evidence="1">The sequence shown here is derived from an EMBL/GenBank/DDBJ whole genome shotgun (WGS) entry which is preliminary data.</text>
</comment>
<dbReference type="EMBL" id="JBHSJB010000053">
    <property type="protein sequence ID" value="MFC5060348.1"/>
    <property type="molecule type" value="Genomic_DNA"/>
</dbReference>
<accession>A0ABV9YFB6</accession>
<gene>
    <name evidence="1" type="ORF">ACFPFM_42120</name>
</gene>
<name>A0ABV9YFB6_9PSEU</name>
<organism evidence="1 2">
    <name type="scientific">Saccharothrix xinjiangensis</name>
    <dbReference type="NCBI Taxonomy" id="204798"/>
    <lineage>
        <taxon>Bacteria</taxon>
        <taxon>Bacillati</taxon>
        <taxon>Actinomycetota</taxon>
        <taxon>Actinomycetes</taxon>
        <taxon>Pseudonocardiales</taxon>
        <taxon>Pseudonocardiaceae</taxon>
        <taxon>Saccharothrix</taxon>
    </lineage>
</organism>
<sequence length="544" mass="58745">MGSRAPNAETAYRRALRLDDRGRALTDAFGWSALLLGDGSAVAREFAEGRRTGVADPVRFASFPGAGGSGFARRLGVEAHVPCLVVCTDVEDRRVHVLPLADREADEAHRRVQGWVDEFHAANRERLERWTGVERELRRLADAVSGPLWAARIRLLERRRDQRVLDRLAALLASPPDDLAALDAVLADTADLPWPLVDALRDHRRRIAELEGELAARRRMAATAAELRCADDRGDVRRLLASLTADAAARRALSPGAASALAAARTAFTRDDAEGARRWREENGPLFALPVFTAARHSWHWIAEQGRAWRETPQRHRQRDFAVFNRVLAARPLADPGAAADAVLAALAAHHGVTDEEEWTTATAGFRTYLVDSVGGLAGSAPPGFTLVGHCLPNHPPPVRPLDDGERDLRDELARGLARDATARNAAAGDLRAALAAVPALAERYRAEPAARLEATATPPELGGRAEAEELARLAAVLDEYDDAVRSATRPHESDPAVIPVECPVSPAEAAGARGGRRAVDGLREQVARTLAEHREAASAPAEP</sequence>
<protein>
    <submittedName>
        <fullName evidence="1">Uncharacterized protein</fullName>
    </submittedName>
</protein>